<organism evidence="7 8">
    <name type="scientific">Mesorhizobium qingshengii</name>
    <dbReference type="NCBI Taxonomy" id="1165689"/>
    <lineage>
        <taxon>Bacteria</taxon>
        <taxon>Pseudomonadati</taxon>
        <taxon>Pseudomonadota</taxon>
        <taxon>Alphaproteobacteria</taxon>
        <taxon>Hyphomicrobiales</taxon>
        <taxon>Phyllobacteriaceae</taxon>
        <taxon>Mesorhizobium</taxon>
    </lineage>
</organism>
<gene>
    <name evidence="7" type="ORF">SAMN02927914_06451</name>
</gene>
<dbReference type="PANTHER" id="PTHR43370:SF1">
    <property type="entry name" value="GUANOSINE ABC TRANSPORTER PERMEASE PROTEIN NUPQ"/>
    <property type="match status" value="1"/>
</dbReference>
<reference evidence="7 8" key="1">
    <citation type="submission" date="2016-10" db="EMBL/GenBank/DDBJ databases">
        <authorList>
            <person name="de Groot N.N."/>
        </authorList>
    </citation>
    <scope>NUCLEOTIDE SEQUENCE [LARGE SCALE GENOMIC DNA]</scope>
    <source>
        <strain evidence="7 8">CGMCC 1.12097</strain>
    </source>
</reference>
<evidence type="ECO:0000256" key="6">
    <source>
        <dbReference type="SAM" id="Phobius"/>
    </source>
</evidence>
<keyword evidence="3 6" id="KW-0812">Transmembrane</keyword>
<comment type="subcellular location">
    <subcellularLocation>
        <location evidence="1">Cell membrane</location>
        <topology evidence="1">Multi-pass membrane protein</topology>
    </subcellularLocation>
</comment>
<keyword evidence="2" id="KW-1003">Cell membrane</keyword>
<dbReference type="EMBL" id="FMXM01000038">
    <property type="protein sequence ID" value="SDA99100.1"/>
    <property type="molecule type" value="Genomic_DNA"/>
</dbReference>
<evidence type="ECO:0000256" key="3">
    <source>
        <dbReference type="ARBA" id="ARBA00022692"/>
    </source>
</evidence>
<dbReference type="RefSeq" id="WP_038655290.1">
    <property type="nucleotide sequence ID" value="NZ_FMXM01000038.1"/>
</dbReference>
<feature type="transmembrane region" description="Helical" evidence="6">
    <location>
        <begin position="146"/>
        <end position="163"/>
    </location>
</feature>
<keyword evidence="7" id="KW-0813">Transport</keyword>
<keyword evidence="7" id="KW-0762">Sugar transport</keyword>
<feature type="transmembrane region" description="Helical" evidence="6">
    <location>
        <begin position="86"/>
        <end position="105"/>
    </location>
</feature>
<evidence type="ECO:0000256" key="1">
    <source>
        <dbReference type="ARBA" id="ARBA00004651"/>
    </source>
</evidence>
<dbReference type="PANTHER" id="PTHR43370">
    <property type="entry name" value="SUGAR ABC TRANSPORTER INTEGRAL MEMBRANE PROTEIN-RELATED"/>
    <property type="match status" value="1"/>
</dbReference>
<sequence length="306" mass="32654">MDSDLFYSAIRISTPLIFAAMGGLLTFKAGMLNIALDGFMILAAFAAVVTAYWTGSLTLAILMAMVCAVALAGLLALFNLRFKADIFIAGIAVTFLAYGLTALLLKGMLDEDGVFASTKIPKFPAIDIPGLSHIPWIGPALNGHTLLVYLSYLTVPVVAWVLYKTRWGLRVRVVGEAEDAARAAGISTGLIKVQTMLLSGAFCGLAGAYLSLGYVSLFANKMTNDRGLIALAAIFFAKGKPFPTALVALLFGLATALSVRLPEVTGIAPQLLQLIPYVVTIIALVFVGIRNFRAQKRQGAWRFDIS</sequence>
<evidence type="ECO:0000313" key="8">
    <source>
        <dbReference type="Proteomes" id="UP000198588"/>
    </source>
</evidence>
<dbReference type="AlphaFoldDB" id="A0A1G5ZWV1"/>
<feature type="transmembrane region" description="Helical" evidence="6">
    <location>
        <begin position="34"/>
        <end position="53"/>
    </location>
</feature>
<dbReference type="CDD" id="cd06580">
    <property type="entry name" value="TM_PBP1_transp_TpRbsC_like"/>
    <property type="match status" value="1"/>
</dbReference>
<proteinExistence type="predicted"/>
<dbReference type="STRING" id="1165689.SAMN02927914_06451"/>
<accession>A0A1G5ZWV1</accession>
<keyword evidence="4 6" id="KW-1133">Transmembrane helix</keyword>
<evidence type="ECO:0000256" key="4">
    <source>
        <dbReference type="ARBA" id="ARBA00022989"/>
    </source>
</evidence>
<feature type="transmembrane region" description="Helical" evidence="6">
    <location>
        <begin position="274"/>
        <end position="292"/>
    </location>
</feature>
<dbReference type="Pfam" id="PF02653">
    <property type="entry name" value="BPD_transp_2"/>
    <property type="match status" value="1"/>
</dbReference>
<dbReference type="GO" id="GO:0022857">
    <property type="term" value="F:transmembrane transporter activity"/>
    <property type="evidence" value="ECO:0007669"/>
    <property type="project" value="InterPro"/>
</dbReference>
<dbReference type="Proteomes" id="UP000198588">
    <property type="component" value="Unassembled WGS sequence"/>
</dbReference>
<dbReference type="GO" id="GO:0005886">
    <property type="term" value="C:plasma membrane"/>
    <property type="evidence" value="ECO:0007669"/>
    <property type="project" value="UniProtKB-SubCell"/>
</dbReference>
<protein>
    <submittedName>
        <fullName evidence="7">Simple sugar transport system permease protein</fullName>
    </submittedName>
</protein>
<evidence type="ECO:0000256" key="5">
    <source>
        <dbReference type="ARBA" id="ARBA00023136"/>
    </source>
</evidence>
<feature type="transmembrane region" description="Helical" evidence="6">
    <location>
        <begin position="59"/>
        <end position="79"/>
    </location>
</feature>
<name>A0A1G5ZWV1_9HYPH</name>
<feature type="transmembrane region" description="Helical" evidence="6">
    <location>
        <begin position="6"/>
        <end position="27"/>
    </location>
</feature>
<evidence type="ECO:0000313" key="7">
    <source>
        <dbReference type="EMBL" id="SDA99100.1"/>
    </source>
</evidence>
<dbReference type="InterPro" id="IPR001851">
    <property type="entry name" value="ABC_transp_permease"/>
</dbReference>
<evidence type="ECO:0000256" key="2">
    <source>
        <dbReference type="ARBA" id="ARBA00022475"/>
    </source>
</evidence>
<keyword evidence="5 6" id="KW-0472">Membrane</keyword>